<sequence length="248" mass="25736">MEAMMAVVVVTGASRGVGAETAVALGARGHDVVVNYREKERRAEKVCDLVREAGGRAIAVGADVTSPDGPASLLDAAVAAFGAVDVVILNASGGLELGADEDYAMRLNRDAQVAAARAAADRLRPGGRIVFVTSHQAHFSESRPVPAGYEPIAASKLAGERALRALAAELDLDLRVVSGDMIEGTIIVRLLERRDPAAVEARRAHGPLPTVTEFAAAIAGAVDSEGPDTTYVGGHDYFGVASLAWVEE</sequence>
<dbReference type="InterPro" id="IPR036291">
    <property type="entry name" value="NAD(P)-bd_dom_sf"/>
</dbReference>
<dbReference type="PANTHER" id="PTHR43639:SF1">
    <property type="entry name" value="SHORT-CHAIN DEHYDROGENASE_REDUCTASE FAMILY PROTEIN"/>
    <property type="match status" value="1"/>
</dbReference>
<dbReference type="GO" id="GO:0016491">
    <property type="term" value="F:oxidoreductase activity"/>
    <property type="evidence" value="ECO:0007669"/>
    <property type="project" value="UniProtKB-KW"/>
</dbReference>
<dbReference type="SUPFAM" id="SSF51735">
    <property type="entry name" value="NAD(P)-binding Rossmann-fold domains"/>
    <property type="match status" value="1"/>
</dbReference>
<organism evidence="3 4">
    <name type="scientific">Tsukamurella sputi</name>
    <dbReference type="NCBI Taxonomy" id="2591848"/>
    <lineage>
        <taxon>Bacteria</taxon>
        <taxon>Bacillati</taxon>
        <taxon>Actinomycetota</taxon>
        <taxon>Actinomycetes</taxon>
        <taxon>Mycobacteriales</taxon>
        <taxon>Tsukamurellaceae</taxon>
        <taxon>Tsukamurella</taxon>
    </lineage>
</organism>
<name>A0A5C5RHR7_9ACTN</name>
<evidence type="ECO:0000313" key="4">
    <source>
        <dbReference type="Proteomes" id="UP000319792"/>
    </source>
</evidence>
<proteinExistence type="inferred from homology"/>
<protein>
    <submittedName>
        <fullName evidence="3">SDR family NAD(P)-dependent oxidoreductase</fullName>
    </submittedName>
</protein>
<dbReference type="NCBIfam" id="NF005868">
    <property type="entry name" value="PRK07806.1"/>
    <property type="match status" value="1"/>
</dbReference>
<evidence type="ECO:0000256" key="2">
    <source>
        <dbReference type="ARBA" id="ARBA00023002"/>
    </source>
</evidence>
<dbReference type="OrthoDB" id="4373846at2"/>
<dbReference type="EMBL" id="VIGV01000008">
    <property type="protein sequence ID" value="TWS22576.1"/>
    <property type="molecule type" value="Genomic_DNA"/>
</dbReference>
<dbReference type="PANTHER" id="PTHR43639">
    <property type="entry name" value="OXIDOREDUCTASE, SHORT-CHAIN DEHYDROGENASE/REDUCTASE FAMILY (AFU_ORTHOLOGUE AFUA_5G02870)"/>
    <property type="match status" value="1"/>
</dbReference>
<keyword evidence="4" id="KW-1185">Reference proteome</keyword>
<gene>
    <name evidence="3" type="ORF">FK268_19130</name>
</gene>
<evidence type="ECO:0000256" key="1">
    <source>
        <dbReference type="ARBA" id="ARBA00006484"/>
    </source>
</evidence>
<comment type="similarity">
    <text evidence="1">Belongs to the short-chain dehydrogenases/reductases (SDR) family.</text>
</comment>
<dbReference type="PRINTS" id="PR00081">
    <property type="entry name" value="GDHRDH"/>
</dbReference>
<dbReference type="Proteomes" id="UP000319792">
    <property type="component" value="Unassembled WGS sequence"/>
</dbReference>
<accession>A0A5C5RHR7</accession>
<reference evidence="3 4" key="2">
    <citation type="submission" date="2019-08" db="EMBL/GenBank/DDBJ databases">
        <title>Tsukamurella conjunctivitidis sp. nov., Tsukamurella assacharolytica sp. nov. and Tsukamurella sputae sp. nov. isolated from patients with conjunctivitis, bacteraemia (lymphoma) and respiratory infection (sputum) in Hong Kong.</title>
        <authorList>
            <person name="Fok K.M.N."/>
            <person name="Fong J.Y.H."/>
        </authorList>
    </citation>
    <scope>NUCLEOTIDE SEQUENCE [LARGE SCALE GENOMIC DNA]</scope>
    <source>
        <strain evidence="3 4">HKU70</strain>
    </source>
</reference>
<keyword evidence="2" id="KW-0560">Oxidoreductase</keyword>
<comment type="caution">
    <text evidence="3">The sequence shown here is derived from an EMBL/GenBank/DDBJ whole genome shotgun (WGS) entry which is preliminary data.</text>
</comment>
<dbReference type="InterPro" id="IPR002347">
    <property type="entry name" value="SDR_fam"/>
</dbReference>
<dbReference type="Pfam" id="PF00106">
    <property type="entry name" value="adh_short"/>
    <property type="match status" value="1"/>
</dbReference>
<evidence type="ECO:0000313" key="3">
    <source>
        <dbReference type="EMBL" id="TWS22576.1"/>
    </source>
</evidence>
<dbReference type="Gene3D" id="3.40.50.720">
    <property type="entry name" value="NAD(P)-binding Rossmann-like Domain"/>
    <property type="match status" value="1"/>
</dbReference>
<reference evidence="3 4" key="1">
    <citation type="submission" date="2019-06" db="EMBL/GenBank/DDBJ databases">
        <authorList>
            <person name="Teng J.L.L."/>
            <person name="Lee H.H."/>
            <person name="Lau S.K.P."/>
            <person name="Woo P.C.Y."/>
        </authorList>
    </citation>
    <scope>NUCLEOTIDE SEQUENCE [LARGE SCALE GENOMIC DNA]</scope>
    <source>
        <strain evidence="3 4">HKU70</strain>
    </source>
</reference>
<dbReference type="AlphaFoldDB" id="A0A5C5RHR7"/>